<comment type="caution">
    <text evidence="10">The sequence shown here is derived from an EMBL/GenBank/DDBJ whole genome shotgun (WGS) entry which is preliminary data.</text>
</comment>
<sequence>MKDETSAATAPDTHTPMDGPGPTPAVQEAAGGRSGLLALGSTLALGAVLALLSTTIVTVGTGELSEEFSSPLSTVQWVGTGYLLALAVAIPVAGWAMERWGSKTLWQAALAVYIAGCAVAALAPTVGVLIGARVVQGLGAAMFEPIMLTLLATAAGPKRATAVMSLVQIPITLAPVFGPMAGGLLLDHLSWQWLFWCNVPLGLLCAVMAHLVLPADPPRSQRTGSRLDVLGLALLPPGLAALLLGSSQIAAGGGFGSAAVWAPLLIGAVMVAGYVVHALRTAGVPLIDVRLFTTGRFGAAVAGAFLFGASVYGTMFLLPLFFQRAGGYSAWDSGLLLAPQGIGTVMILPMVGRLTARFGPRTVVLAGMAVSVLGTLAYTQADAGQGTGLLVVSLLVRGAGLGTTLAPALAAGFGAVAPRHTGRAAAALIASVQLGGSAGTALLAVVVQQQITDRLGEGGGRASAAVSPDLAAPLTAAFGAAFWWTLGICVLGAVAALFLPGAQRGTQA</sequence>
<feature type="transmembrane region" description="Helical" evidence="8">
    <location>
        <begin position="227"/>
        <end position="246"/>
    </location>
</feature>
<keyword evidence="5 8" id="KW-1133">Transmembrane helix</keyword>
<dbReference type="PROSITE" id="PS50850">
    <property type="entry name" value="MFS"/>
    <property type="match status" value="1"/>
</dbReference>
<dbReference type="Gene3D" id="1.20.1250.20">
    <property type="entry name" value="MFS general substrate transporter like domains"/>
    <property type="match status" value="1"/>
</dbReference>
<dbReference type="Gene3D" id="1.20.1720.10">
    <property type="entry name" value="Multidrug resistance protein D"/>
    <property type="match status" value="1"/>
</dbReference>
<feature type="transmembrane region" description="Helical" evidence="8">
    <location>
        <begin position="162"/>
        <end position="181"/>
    </location>
</feature>
<evidence type="ECO:0000259" key="9">
    <source>
        <dbReference type="PROSITE" id="PS50850"/>
    </source>
</evidence>
<dbReference type="SUPFAM" id="SSF103473">
    <property type="entry name" value="MFS general substrate transporter"/>
    <property type="match status" value="1"/>
</dbReference>
<name>A0ABS7G4R0_9ACTN</name>
<dbReference type="InterPro" id="IPR020846">
    <property type="entry name" value="MFS_dom"/>
</dbReference>
<dbReference type="NCBIfam" id="TIGR00711">
    <property type="entry name" value="efflux_EmrB"/>
    <property type="match status" value="1"/>
</dbReference>
<feature type="transmembrane region" description="Helical" evidence="8">
    <location>
        <begin position="258"/>
        <end position="276"/>
    </location>
</feature>
<feature type="domain" description="Major facilitator superfamily (MFS) profile" evidence="9">
    <location>
        <begin position="39"/>
        <end position="504"/>
    </location>
</feature>
<keyword evidence="3" id="KW-1003">Cell membrane</keyword>
<dbReference type="RefSeq" id="WP_220170951.1">
    <property type="nucleotide sequence ID" value="NZ_JAIBOA010000041.1"/>
</dbReference>
<gene>
    <name evidence="10" type="ORF">K1Y72_35560</name>
</gene>
<feature type="transmembrane region" description="Helical" evidence="8">
    <location>
        <begin position="425"/>
        <end position="447"/>
    </location>
</feature>
<comment type="subcellular location">
    <subcellularLocation>
        <location evidence="1">Cell membrane</location>
        <topology evidence="1">Multi-pass membrane protein</topology>
    </subcellularLocation>
</comment>
<keyword evidence="11" id="KW-1185">Reference proteome</keyword>
<dbReference type="Proteomes" id="UP000774570">
    <property type="component" value="Unassembled WGS sequence"/>
</dbReference>
<evidence type="ECO:0000256" key="1">
    <source>
        <dbReference type="ARBA" id="ARBA00004651"/>
    </source>
</evidence>
<feature type="transmembrane region" description="Helical" evidence="8">
    <location>
        <begin position="387"/>
        <end position="413"/>
    </location>
</feature>
<dbReference type="InterPro" id="IPR036259">
    <property type="entry name" value="MFS_trans_sf"/>
</dbReference>
<feature type="transmembrane region" description="Helical" evidence="8">
    <location>
        <begin position="297"/>
        <end position="322"/>
    </location>
</feature>
<evidence type="ECO:0000313" key="10">
    <source>
        <dbReference type="EMBL" id="MBW8487715.1"/>
    </source>
</evidence>
<evidence type="ECO:0000256" key="6">
    <source>
        <dbReference type="ARBA" id="ARBA00023136"/>
    </source>
</evidence>
<keyword evidence="6 8" id="KW-0472">Membrane</keyword>
<evidence type="ECO:0000256" key="7">
    <source>
        <dbReference type="SAM" id="MobiDB-lite"/>
    </source>
</evidence>
<dbReference type="InterPro" id="IPR011701">
    <property type="entry name" value="MFS"/>
</dbReference>
<evidence type="ECO:0000256" key="4">
    <source>
        <dbReference type="ARBA" id="ARBA00022692"/>
    </source>
</evidence>
<feature type="transmembrane region" description="Helical" evidence="8">
    <location>
        <begin position="334"/>
        <end position="351"/>
    </location>
</feature>
<evidence type="ECO:0000256" key="5">
    <source>
        <dbReference type="ARBA" id="ARBA00022989"/>
    </source>
</evidence>
<proteinExistence type="predicted"/>
<keyword evidence="4 8" id="KW-0812">Transmembrane</keyword>
<feature type="transmembrane region" description="Helical" evidence="8">
    <location>
        <begin position="138"/>
        <end position="155"/>
    </location>
</feature>
<evidence type="ECO:0000256" key="8">
    <source>
        <dbReference type="SAM" id="Phobius"/>
    </source>
</evidence>
<organism evidence="10 11">
    <name type="scientific">Actinomadura parmotrematis</name>
    <dbReference type="NCBI Taxonomy" id="2864039"/>
    <lineage>
        <taxon>Bacteria</taxon>
        <taxon>Bacillati</taxon>
        <taxon>Actinomycetota</taxon>
        <taxon>Actinomycetes</taxon>
        <taxon>Streptosporangiales</taxon>
        <taxon>Thermomonosporaceae</taxon>
        <taxon>Actinomadura</taxon>
    </lineage>
</organism>
<reference evidence="10 11" key="1">
    <citation type="submission" date="2021-07" db="EMBL/GenBank/DDBJ databases">
        <title>Actinomadura sp. PM05-2 isolated from lichen.</title>
        <authorList>
            <person name="Somphong A."/>
            <person name="Phongsopitanun W."/>
            <person name="Tanasupawat S."/>
            <person name="Peongsungnone V."/>
        </authorList>
    </citation>
    <scope>NUCLEOTIDE SEQUENCE [LARGE SCALE GENOMIC DNA]</scope>
    <source>
        <strain evidence="10 11">PM05-2</strain>
    </source>
</reference>
<dbReference type="PANTHER" id="PTHR42718:SF46">
    <property type="entry name" value="BLR6921 PROTEIN"/>
    <property type="match status" value="1"/>
</dbReference>
<feature type="region of interest" description="Disordered" evidence="7">
    <location>
        <begin position="1"/>
        <end position="29"/>
    </location>
</feature>
<feature type="transmembrane region" description="Helical" evidence="8">
    <location>
        <begin position="363"/>
        <end position="381"/>
    </location>
</feature>
<protein>
    <submittedName>
        <fullName evidence="10">DHA2 family efflux MFS transporter permease subunit</fullName>
    </submittedName>
</protein>
<feature type="transmembrane region" description="Helical" evidence="8">
    <location>
        <begin position="193"/>
        <end position="215"/>
    </location>
</feature>
<keyword evidence="2" id="KW-0813">Transport</keyword>
<dbReference type="PANTHER" id="PTHR42718">
    <property type="entry name" value="MAJOR FACILITATOR SUPERFAMILY MULTIDRUG TRANSPORTER MFSC"/>
    <property type="match status" value="1"/>
</dbReference>
<feature type="transmembrane region" description="Helical" evidence="8">
    <location>
        <begin position="36"/>
        <end position="57"/>
    </location>
</feature>
<dbReference type="EMBL" id="JAIBOA010000041">
    <property type="protein sequence ID" value="MBW8487715.1"/>
    <property type="molecule type" value="Genomic_DNA"/>
</dbReference>
<evidence type="ECO:0000313" key="11">
    <source>
        <dbReference type="Proteomes" id="UP000774570"/>
    </source>
</evidence>
<dbReference type="Pfam" id="PF07690">
    <property type="entry name" value="MFS_1"/>
    <property type="match status" value="1"/>
</dbReference>
<evidence type="ECO:0000256" key="2">
    <source>
        <dbReference type="ARBA" id="ARBA00022448"/>
    </source>
</evidence>
<feature type="transmembrane region" description="Helical" evidence="8">
    <location>
        <begin position="108"/>
        <end position="132"/>
    </location>
</feature>
<accession>A0ABS7G4R0</accession>
<dbReference type="InterPro" id="IPR004638">
    <property type="entry name" value="EmrB-like"/>
</dbReference>
<evidence type="ECO:0000256" key="3">
    <source>
        <dbReference type="ARBA" id="ARBA00022475"/>
    </source>
</evidence>
<feature type="transmembrane region" description="Helical" evidence="8">
    <location>
        <begin position="77"/>
        <end position="96"/>
    </location>
</feature>
<feature type="transmembrane region" description="Helical" evidence="8">
    <location>
        <begin position="476"/>
        <end position="499"/>
    </location>
</feature>